<dbReference type="InterPro" id="IPR013766">
    <property type="entry name" value="Thioredoxin_domain"/>
</dbReference>
<dbReference type="InterPro" id="IPR005788">
    <property type="entry name" value="PDI_thioredoxin-like_dom"/>
</dbReference>
<keyword evidence="10 11" id="KW-0676">Redox-active center</keyword>
<dbReference type="EMBL" id="BNJQ01000009">
    <property type="protein sequence ID" value="GHP04973.1"/>
    <property type="molecule type" value="Genomic_DNA"/>
</dbReference>
<evidence type="ECO:0000256" key="9">
    <source>
        <dbReference type="ARBA" id="ARBA00023235"/>
    </source>
</evidence>
<evidence type="ECO:0000256" key="3">
    <source>
        <dbReference type="ARBA" id="ARBA00006347"/>
    </source>
</evidence>
<dbReference type="PANTHER" id="PTHR18929">
    <property type="entry name" value="PROTEIN DISULFIDE ISOMERASE"/>
    <property type="match status" value="1"/>
</dbReference>
<name>A0A830HEP5_9CHLO</name>
<dbReference type="CDD" id="cd02981">
    <property type="entry name" value="PDI_b_family"/>
    <property type="match status" value="1"/>
</dbReference>
<evidence type="ECO:0000256" key="7">
    <source>
        <dbReference type="ARBA" id="ARBA00022824"/>
    </source>
</evidence>
<feature type="disulfide bond" description="Redox-active" evidence="11">
    <location>
        <begin position="425"/>
        <end position="428"/>
    </location>
</feature>
<evidence type="ECO:0000256" key="13">
    <source>
        <dbReference type="RuleBase" id="RU361130"/>
    </source>
</evidence>
<keyword evidence="17" id="KW-1185">Reference proteome</keyword>
<evidence type="ECO:0000256" key="2">
    <source>
        <dbReference type="ARBA" id="ARBA00004319"/>
    </source>
</evidence>
<dbReference type="CDD" id="cd02995">
    <property type="entry name" value="PDI_a_PDI_a'_C"/>
    <property type="match status" value="1"/>
</dbReference>
<evidence type="ECO:0000256" key="14">
    <source>
        <dbReference type="SAM" id="MobiDB-lite"/>
    </source>
</evidence>
<dbReference type="CDD" id="cd02961">
    <property type="entry name" value="PDI_a_family"/>
    <property type="match status" value="1"/>
</dbReference>
<sequence length="529" mass="57592">MAAADVSAEDLGADEDYAGEEEDYGDEAGEDGDDADVDEKDVLVLTSDIFESTLKENKFVLVEFYAPWCGHCKALKPEYANAATTLKEEGVEVVLAKVDATEESDIAEKNNVEGYPTLKWFVDGTPADYEGGRDADAIVAWVKKRTGPPAETVETAKALDEMITKADEDKSAVVLGCFAKLEGEPHAAYEEAAREVDGPTYAQTTDAKLCKAHGGSLGDIIVIRTYAGGNKIYKGDGSAGAAALKSFLRLERLDWIELFSQDNAWKIFDAGDVTRQVILFASGDELDEGEETWDAFLEMAKKYRGKLVAVAVNTDTEEASQVAEYFGIAGDDATVVGFDGESESPKKYRMTDEKGELIPFSNDGLETFMKKFDAGELTPHVKSAPAPTGAKMYEGGVRVVVGSTVNEIAKDPTKDMLLEVYAPWCGHCKQIAPIYKKLAKRLKSIDSVVIAKMDGTENEHPDLAVEGFPTIVFFPAREMAENEQPVSFDGERTLDGMLEWVHENANVPFEIPAAKSSGKGKKSERKEEL</sequence>
<evidence type="ECO:0000256" key="4">
    <source>
        <dbReference type="ARBA" id="ARBA00012723"/>
    </source>
</evidence>
<dbReference type="AlphaFoldDB" id="A0A830HEP5"/>
<reference evidence="16" key="1">
    <citation type="submission" date="2020-10" db="EMBL/GenBank/DDBJ databases">
        <title>Unveiling of a novel bifunctional photoreceptor, Dualchrome1, isolated from a cosmopolitan green alga.</title>
        <authorList>
            <person name="Suzuki S."/>
            <person name="Kawachi M."/>
        </authorList>
    </citation>
    <scope>NUCLEOTIDE SEQUENCE</scope>
    <source>
        <strain evidence="16">NIES 2893</strain>
    </source>
</reference>
<feature type="domain" description="Thioredoxin" evidence="15">
    <location>
        <begin position="22"/>
        <end position="147"/>
    </location>
</feature>
<proteinExistence type="inferred from homology"/>
<gene>
    <name evidence="16" type="ORF">PPROV_000372500</name>
</gene>
<keyword evidence="9 13" id="KW-0413">Isomerase</keyword>
<keyword evidence="8 11" id="KW-1015">Disulfide bond</keyword>
<evidence type="ECO:0000313" key="16">
    <source>
        <dbReference type="EMBL" id="GHP04973.1"/>
    </source>
</evidence>
<dbReference type="GO" id="GO:0003756">
    <property type="term" value="F:protein disulfide isomerase activity"/>
    <property type="evidence" value="ECO:0007669"/>
    <property type="project" value="UniProtKB-EC"/>
</dbReference>
<accession>A0A830HEP5</accession>
<evidence type="ECO:0000256" key="10">
    <source>
        <dbReference type="ARBA" id="ARBA00023284"/>
    </source>
</evidence>
<evidence type="ECO:0000256" key="5">
    <source>
        <dbReference type="ARBA" id="ARBA00022729"/>
    </source>
</evidence>
<dbReference type="PRINTS" id="PR00421">
    <property type="entry name" value="THIOREDOXIN"/>
</dbReference>
<comment type="subcellular location">
    <subcellularLocation>
        <location evidence="2">Endoplasmic reticulum lumen</location>
    </subcellularLocation>
</comment>
<feature type="disulfide bond" description="Redox-active" evidence="11">
    <location>
        <begin position="69"/>
        <end position="72"/>
    </location>
</feature>
<dbReference type="GO" id="GO:0006457">
    <property type="term" value="P:protein folding"/>
    <property type="evidence" value="ECO:0007669"/>
    <property type="project" value="TreeGrafter"/>
</dbReference>
<dbReference type="Gene3D" id="3.40.30.10">
    <property type="entry name" value="Glutaredoxin"/>
    <property type="match status" value="4"/>
</dbReference>
<comment type="caution">
    <text evidence="16">The sequence shown here is derived from an EMBL/GenBank/DDBJ whole genome shotgun (WGS) entry which is preliminary data.</text>
</comment>
<dbReference type="InterPro" id="IPR017937">
    <property type="entry name" value="Thioredoxin_CS"/>
</dbReference>
<dbReference type="InterPro" id="IPR005792">
    <property type="entry name" value="Prot_disulphide_isomerase"/>
</dbReference>
<evidence type="ECO:0000256" key="1">
    <source>
        <dbReference type="ARBA" id="ARBA00001182"/>
    </source>
</evidence>
<keyword evidence="6" id="KW-0677">Repeat</keyword>
<dbReference type="SUPFAM" id="SSF52833">
    <property type="entry name" value="Thioredoxin-like"/>
    <property type="match status" value="4"/>
</dbReference>
<dbReference type="EC" id="5.3.4.1" evidence="4 13"/>
<evidence type="ECO:0000313" key="17">
    <source>
        <dbReference type="Proteomes" id="UP000660262"/>
    </source>
</evidence>
<dbReference type="PROSITE" id="PS51352">
    <property type="entry name" value="THIOREDOXIN_2"/>
    <property type="match status" value="2"/>
</dbReference>
<evidence type="ECO:0000256" key="12">
    <source>
        <dbReference type="RuleBase" id="RU004208"/>
    </source>
</evidence>
<dbReference type="PROSITE" id="PS00194">
    <property type="entry name" value="THIOREDOXIN_1"/>
    <property type="match status" value="2"/>
</dbReference>
<dbReference type="GO" id="GO:0034976">
    <property type="term" value="P:response to endoplasmic reticulum stress"/>
    <property type="evidence" value="ECO:0007669"/>
    <property type="project" value="TreeGrafter"/>
</dbReference>
<dbReference type="GO" id="GO:0005788">
    <property type="term" value="C:endoplasmic reticulum lumen"/>
    <property type="evidence" value="ECO:0007669"/>
    <property type="project" value="UniProtKB-SubCell"/>
</dbReference>
<feature type="domain" description="Thioredoxin" evidence="15">
    <location>
        <begin position="372"/>
        <end position="506"/>
    </location>
</feature>
<dbReference type="InterPro" id="IPR036249">
    <property type="entry name" value="Thioredoxin-like_sf"/>
</dbReference>
<organism evidence="16 17">
    <name type="scientific">Pycnococcus provasolii</name>
    <dbReference type="NCBI Taxonomy" id="41880"/>
    <lineage>
        <taxon>Eukaryota</taxon>
        <taxon>Viridiplantae</taxon>
        <taxon>Chlorophyta</taxon>
        <taxon>Pseudoscourfieldiophyceae</taxon>
        <taxon>Pseudoscourfieldiales</taxon>
        <taxon>Pycnococcaceae</taxon>
        <taxon>Pycnococcus</taxon>
    </lineage>
</organism>
<comment type="catalytic activity">
    <reaction evidence="1 13">
        <text>Catalyzes the rearrangement of -S-S- bonds in proteins.</text>
        <dbReference type="EC" id="5.3.4.1"/>
    </reaction>
</comment>
<comment type="similarity">
    <text evidence="3 12">Belongs to the protein disulfide isomerase family.</text>
</comment>
<evidence type="ECO:0000256" key="6">
    <source>
        <dbReference type="ARBA" id="ARBA00022737"/>
    </source>
</evidence>
<dbReference type="Pfam" id="PF00085">
    <property type="entry name" value="Thioredoxin"/>
    <property type="match status" value="2"/>
</dbReference>
<dbReference type="OrthoDB" id="427280at2759"/>
<dbReference type="CDD" id="cd02982">
    <property type="entry name" value="PDI_b'_family"/>
    <property type="match status" value="1"/>
</dbReference>
<feature type="compositionally biased region" description="Acidic residues" evidence="14">
    <location>
        <begin position="7"/>
        <end position="38"/>
    </location>
</feature>
<keyword evidence="7" id="KW-0256">Endoplasmic reticulum</keyword>
<dbReference type="Pfam" id="PF13848">
    <property type="entry name" value="Thioredoxin_6"/>
    <property type="match status" value="1"/>
</dbReference>
<feature type="region of interest" description="Disordered" evidence="14">
    <location>
        <begin position="1"/>
        <end position="38"/>
    </location>
</feature>
<dbReference type="NCBIfam" id="TIGR01126">
    <property type="entry name" value="pdi_dom"/>
    <property type="match status" value="1"/>
</dbReference>
<dbReference type="Proteomes" id="UP000660262">
    <property type="component" value="Unassembled WGS sequence"/>
</dbReference>
<keyword evidence="5" id="KW-0732">Signal</keyword>
<evidence type="ECO:0000259" key="15">
    <source>
        <dbReference type="PROSITE" id="PS51352"/>
    </source>
</evidence>
<dbReference type="NCBIfam" id="TIGR01130">
    <property type="entry name" value="ER_PDI_fam"/>
    <property type="match status" value="1"/>
</dbReference>
<evidence type="ECO:0000256" key="8">
    <source>
        <dbReference type="ARBA" id="ARBA00023157"/>
    </source>
</evidence>
<evidence type="ECO:0000256" key="11">
    <source>
        <dbReference type="PIRSR" id="PIRSR605792-51"/>
    </source>
</evidence>
<dbReference type="PANTHER" id="PTHR18929:SF246">
    <property type="entry name" value="PROTEIN DISULFIDE ISOMERASE-LIKE 1-4"/>
    <property type="match status" value="1"/>
</dbReference>
<protein>
    <recommendedName>
        <fullName evidence="4 13">Protein disulfide-isomerase</fullName>
        <ecNumber evidence="4 13">5.3.4.1</ecNumber>
    </recommendedName>
</protein>
<dbReference type="FunFam" id="3.40.30.10:FF:000023">
    <property type="entry name" value="Protein disulfide-isomerase"/>
    <property type="match status" value="1"/>
</dbReference>